<dbReference type="FunFam" id="1.10.8.50:FF:000003">
    <property type="entry name" value="Formamidopyrimidine-DNA glycosylase"/>
    <property type="match status" value="1"/>
</dbReference>
<keyword evidence="12" id="KW-0456">Lyase</keyword>
<keyword evidence="10" id="KW-0238">DNA-binding</keyword>
<proteinExistence type="inferred from homology"/>
<dbReference type="InterPro" id="IPR000214">
    <property type="entry name" value="Znf_DNA_glyclase/AP_lyase"/>
</dbReference>
<evidence type="ECO:0000256" key="6">
    <source>
        <dbReference type="ARBA" id="ARBA00022763"/>
    </source>
</evidence>
<evidence type="ECO:0000256" key="3">
    <source>
        <dbReference type="ARBA" id="ARBA00009409"/>
    </source>
</evidence>
<dbReference type="InterPro" id="IPR015887">
    <property type="entry name" value="DNA_glyclase_Znf_dom_DNA_BS"/>
</dbReference>
<dbReference type="InterPro" id="IPR015886">
    <property type="entry name" value="H2TH_FPG"/>
</dbReference>
<dbReference type="SMART" id="SM00898">
    <property type="entry name" value="Fapy_DNA_glyco"/>
    <property type="match status" value="1"/>
</dbReference>
<evidence type="ECO:0000256" key="15">
    <source>
        <dbReference type="ARBA" id="ARBA00044632"/>
    </source>
</evidence>
<protein>
    <submittedName>
        <fullName evidence="19">Unannotated protein</fullName>
    </submittedName>
</protein>
<dbReference type="GO" id="GO:0003684">
    <property type="term" value="F:damaged DNA binding"/>
    <property type="evidence" value="ECO:0007669"/>
    <property type="project" value="InterPro"/>
</dbReference>
<dbReference type="InterPro" id="IPR035937">
    <property type="entry name" value="FPG_N"/>
</dbReference>
<dbReference type="PROSITE" id="PS51066">
    <property type="entry name" value="ZF_FPG_2"/>
    <property type="match status" value="1"/>
</dbReference>
<keyword evidence="14" id="KW-0326">Glycosidase</keyword>
<evidence type="ECO:0000256" key="11">
    <source>
        <dbReference type="ARBA" id="ARBA00023204"/>
    </source>
</evidence>
<dbReference type="GO" id="GO:0034039">
    <property type="term" value="F:8-oxo-7,8-dihydroguanine DNA N-glycosylase activity"/>
    <property type="evidence" value="ECO:0007669"/>
    <property type="project" value="TreeGrafter"/>
</dbReference>
<dbReference type="EMBL" id="CAEZSF010000103">
    <property type="protein sequence ID" value="CAB4542585.1"/>
    <property type="molecule type" value="Genomic_DNA"/>
</dbReference>
<reference evidence="19" key="1">
    <citation type="submission" date="2020-05" db="EMBL/GenBank/DDBJ databases">
        <authorList>
            <person name="Chiriac C."/>
            <person name="Salcher M."/>
            <person name="Ghai R."/>
            <person name="Kavagutti S V."/>
        </authorList>
    </citation>
    <scope>NUCLEOTIDE SEQUENCE</scope>
</reference>
<dbReference type="SUPFAM" id="SSF46946">
    <property type="entry name" value="S13-like H2TH domain"/>
    <property type="match status" value="1"/>
</dbReference>
<keyword evidence="8" id="KW-0378">Hydrolase</keyword>
<evidence type="ECO:0000256" key="8">
    <source>
        <dbReference type="ARBA" id="ARBA00022801"/>
    </source>
</evidence>
<dbReference type="PROSITE" id="PS01242">
    <property type="entry name" value="ZF_FPG_1"/>
    <property type="match status" value="1"/>
</dbReference>
<dbReference type="CDD" id="cd08966">
    <property type="entry name" value="EcFpg-like_N"/>
    <property type="match status" value="1"/>
</dbReference>
<keyword evidence="13" id="KW-0511">Multifunctional enzyme</keyword>
<keyword evidence="9" id="KW-0862">Zinc</keyword>
<dbReference type="PANTHER" id="PTHR22993:SF9">
    <property type="entry name" value="FORMAMIDOPYRIMIDINE-DNA GLYCOSYLASE"/>
    <property type="match status" value="1"/>
</dbReference>
<feature type="domain" description="FPG-type" evidence="17">
    <location>
        <begin position="279"/>
        <end position="313"/>
    </location>
</feature>
<keyword evidence="7" id="KW-0863">Zinc-finger</keyword>
<evidence type="ECO:0000256" key="10">
    <source>
        <dbReference type="ARBA" id="ARBA00023125"/>
    </source>
</evidence>
<comment type="similarity">
    <text evidence="3">Belongs to the FPG family.</text>
</comment>
<comment type="cofactor">
    <cofactor evidence="2">
        <name>Zn(2+)</name>
        <dbReference type="ChEBI" id="CHEBI:29105"/>
    </cofactor>
</comment>
<dbReference type="NCBIfam" id="NF002211">
    <property type="entry name" value="PRK01103.1"/>
    <property type="match status" value="1"/>
</dbReference>
<dbReference type="SUPFAM" id="SSF57716">
    <property type="entry name" value="Glucocorticoid receptor-like (DNA-binding domain)"/>
    <property type="match status" value="1"/>
</dbReference>
<evidence type="ECO:0000256" key="1">
    <source>
        <dbReference type="ARBA" id="ARBA00001668"/>
    </source>
</evidence>
<dbReference type="PANTHER" id="PTHR22993">
    <property type="entry name" value="FORMAMIDOPYRIMIDINE-DNA GLYCOSYLASE"/>
    <property type="match status" value="1"/>
</dbReference>
<comment type="catalytic activity">
    <reaction evidence="15">
        <text>2'-deoxyribonucleotide-(2'-deoxyribose 5'-phosphate)-2'-deoxyribonucleotide-DNA = a 3'-end 2'-deoxyribonucleotide-(2,3-dehydro-2,3-deoxyribose 5'-phosphate)-DNA + a 5'-end 5'-phospho-2'-deoxyribonucleoside-DNA + H(+)</text>
        <dbReference type="Rhea" id="RHEA:66592"/>
        <dbReference type="Rhea" id="RHEA-COMP:13180"/>
        <dbReference type="Rhea" id="RHEA-COMP:16897"/>
        <dbReference type="Rhea" id="RHEA-COMP:17067"/>
        <dbReference type="ChEBI" id="CHEBI:15378"/>
        <dbReference type="ChEBI" id="CHEBI:136412"/>
        <dbReference type="ChEBI" id="CHEBI:157695"/>
        <dbReference type="ChEBI" id="CHEBI:167181"/>
        <dbReference type="EC" id="4.2.99.18"/>
    </reaction>
</comment>
<evidence type="ECO:0000259" key="17">
    <source>
        <dbReference type="PROSITE" id="PS51066"/>
    </source>
</evidence>
<dbReference type="Gene3D" id="3.20.190.10">
    <property type="entry name" value="MutM-like, N-terminal"/>
    <property type="match status" value="1"/>
</dbReference>
<evidence type="ECO:0000256" key="7">
    <source>
        <dbReference type="ARBA" id="ARBA00022771"/>
    </source>
</evidence>
<evidence type="ECO:0000256" key="4">
    <source>
        <dbReference type="ARBA" id="ARBA00011245"/>
    </source>
</evidence>
<dbReference type="Gene3D" id="1.10.8.50">
    <property type="match status" value="1"/>
</dbReference>
<dbReference type="SUPFAM" id="SSF81624">
    <property type="entry name" value="N-terminal domain of MutM-like DNA repair proteins"/>
    <property type="match status" value="1"/>
</dbReference>
<dbReference type="InterPro" id="IPR010663">
    <property type="entry name" value="Znf_FPG/IleRS"/>
</dbReference>
<dbReference type="InterPro" id="IPR020629">
    <property type="entry name" value="FPG_Glyclase"/>
</dbReference>
<evidence type="ECO:0000256" key="9">
    <source>
        <dbReference type="ARBA" id="ARBA00022833"/>
    </source>
</evidence>
<evidence type="ECO:0000256" key="13">
    <source>
        <dbReference type="ARBA" id="ARBA00023268"/>
    </source>
</evidence>
<dbReference type="InterPro" id="IPR010979">
    <property type="entry name" value="Ribosomal_uS13-like_H2TH"/>
</dbReference>
<dbReference type="SMART" id="SM01232">
    <property type="entry name" value="H2TH"/>
    <property type="match status" value="1"/>
</dbReference>
<comment type="catalytic activity">
    <reaction evidence="1">
        <text>Hydrolysis of DNA containing ring-opened 7-methylguanine residues, releasing 2,6-diamino-4-hydroxy-5-(N-methyl)formamidopyrimidine.</text>
        <dbReference type="EC" id="3.2.2.23"/>
    </reaction>
</comment>
<dbReference type="InterPro" id="IPR012319">
    <property type="entry name" value="FPG_cat"/>
</dbReference>
<evidence type="ECO:0000313" key="19">
    <source>
        <dbReference type="EMBL" id="CAB4542585.1"/>
    </source>
</evidence>
<evidence type="ECO:0000259" key="18">
    <source>
        <dbReference type="PROSITE" id="PS51068"/>
    </source>
</evidence>
<accession>A0A6J6BUY4</accession>
<evidence type="ECO:0000256" key="2">
    <source>
        <dbReference type="ARBA" id="ARBA00001947"/>
    </source>
</evidence>
<dbReference type="Pfam" id="PF06831">
    <property type="entry name" value="H2TH"/>
    <property type="match status" value="1"/>
</dbReference>
<dbReference type="Pfam" id="PF06827">
    <property type="entry name" value="zf-FPG_IleRS"/>
    <property type="match status" value="1"/>
</dbReference>
<comment type="subunit">
    <text evidence="4">Monomer.</text>
</comment>
<organism evidence="19">
    <name type="scientific">freshwater metagenome</name>
    <dbReference type="NCBI Taxonomy" id="449393"/>
    <lineage>
        <taxon>unclassified sequences</taxon>
        <taxon>metagenomes</taxon>
        <taxon>ecological metagenomes</taxon>
    </lineage>
</organism>
<keyword evidence="6" id="KW-0227">DNA damage</keyword>
<keyword evidence="11" id="KW-0234">DNA repair</keyword>
<dbReference type="PROSITE" id="PS51068">
    <property type="entry name" value="FPG_CAT"/>
    <property type="match status" value="1"/>
</dbReference>
<evidence type="ECO:0000256" key="5">
    <source>
        <dbReference type="ARBA" id="ARBA00022723"/>
    </source>
</evidence>
<dbReference type="AlphaFoldDB" id="A0A6J6BUY4"/>
<feature type="region of interest" description="Disordered" evidence="16">
    <location>
        <begin position="100"/>
        <end position="121"/>
    </location>
</feature>
<dbReference type="GO" id="GO:0140078">
    <property type="term" value="F:class I DNA-(apurinic or apyrimidinic site) endonuclease activity"/>
    <property type="evidence" value="ECO:0007669"/>
    <property type="project" value="UniProtKB-EC"/>
</dbReference>
<dbReference type="GO" id="GO:0008270">
    <property type="term" value="F:zinc ion binding"/>
    <property type="evidence" value="ECO:0007669"/>
    <property type="project" value="UniProtKB-KW"/>
</dbReference>
<dbReference type="GO" id="GO:0006284">
    <property type="term" value="P:base-excision repair"/>
    <property type="evidence" value="ECO:0007669"/>
    <property type="project" value="InterPro"/>
</dbReference>
<name>A0A6J6BUY4_9ZZZZ</name>
<feature type="domain" description="Formamidopyrimidine-DNA glycosylase catalytic" evidence="18">
    <location>
        <begin position="16"/>
        <end position="156"/>
    </location>
</feature>
<evidence type="ECO:0000256" key="14">
    <source>
        <dbReference type="ARBA" id="ARBA00023295"/>
    </source>
</evidence>
<dbReference type="Pfam" id="PF01149">
    <property type="entry name" value="Fapy_DNA_glyco"/>
    <property type="match status" value="1"/>
</dbReference>
<evidence type="ECO:0000256" key="16">
    <source>
        <dbReference type="SAM" id="MobiDB-lite"/>
    </source>
</evidence>
<keyword evidence="5" id="KW-0479">Metal-binding</keyword>
<gene>
    <name evidence="19" type="ORF">UFOPK1358_01110</name>
</gene>
<sequence length="315" mass="34525">MHTHLGLDWATLIRVPELPEVETIRRQLDPLLRDCSVVDAWAFDSAKFTQAHEAVGWQLNGVSRRGKYLLIDLDSPTAEPTAKRELIVHLGMTGRLSVSNTTGLPSTGAAPTGDSNSWEQSTRANLGDAPALGHLRAIWTLDDGRSLYFDDVRRFGRIAVVPAGEHDSLATLAALGPEPFDEAFTSEHLRAQVNASKRCIKTQLLAQRVVAGLGNIYVDESLWRSQVHPAAKKITILQSQKLTEAIRDVLAAAINNGGTTLRNYRDAEGVAGSNQRYLDCYGRAGQSCIRCGTTLKRMVIDARATVFCPNCQRRP</sequence>
<evidence type="ECO:0000256" key="12">
    <source>
        <dbReference type="ARBA" id="ARBA00023239"/>
    </source>
</evidence>